<comment type="similarity">
    <text evidence="1">Belongs to the AB hydrolase superfamily.</text>
</comment>
<accession>A0ABV6BZE6</accession>
<feature type="domain" description="Peptidase S9 prolyl oligopeptidase catalytic" evidence="2">
    <location>
        <begin position="227"/>
        <end position="365"/>
    </location>
</feature>
<dbReference type="RefSeq" id="WP_377787365.1">
    <property type="nucleotide sequence ID" value="NZ_JBHLYQ010000005.1"/>
</dbReference>
<dbReference type="EC" id="3.4.-.-" evidence="3"/>
<comment type="caution">
    <text evidence="3">The sequence shown here is derived from an EMBL/GenBank/DDBJ whole genome shotgun (WGS) entry which is preliminary data.</text>
</comment>
<proteinExistence type="inferred from homology"/>
<dbReference type="InterPro" id="IPR050261">
    <property type="entry name" value="FrsA_esterase"/>
</dbReference>
<evidence type="ECO:0000256" key="1">
    <source>
        <dbReference type="ARBA" id="ARBA00008645"/>
    </source>
</evidence>
<gene>
    <name evidence="3" type="ORF">ACFFRE_01335</name>
</gene>
<dbReference type="InterPro" id="IPR029058">
    <property type="entry name" value="AB_hydrolase_fold"/>
</dbReference>
<keyword evidence="3" id="KW-0378">Hydrolase</keyword>
<evidence type="ECO:0000313" key="4">
    <source>
        <dbReference type="Proteomes" id="UP001589788"/>
    </source>
</evidence>
<dbReference type="InterPro" id="IPR001375">
    <property type="entry name" value="Peptidase_S9_cat"/>
</dbReference>
<protein>
    <submittedName>
        <fullName evidence="3">Alpha/beta hydrolase family protein</fullName>
        <ecNumber evidence="3">3.4.-.-</ecNumber>
    </submittedName>
</protein>
<evidence type="ECO:0000259" key="2">
    <source>
        <dbReference type="Pfam" id="PF00326"/>
    </source>
</evidence>
<name>A0ABV6BZE6_9ACTN</name>
<evidence type="ECO:0000313" key="3">
    <source>
        <dbReference type="EMBL" id="MFC0080800.1"/>
    </source>
</evidence>
<reference evidence="3 4" key="1">
    <citation type="submission" date="2024-09" db="EMBL/GenBank/DDBJ databases">
        <authorList>
            <person name="Sun Q."/>
            <person name="Mori K."/>
        </authorList>
    </citation>
    <scope>NUCLEOTIDE SEQUENCE [LARGE SCALE GENOMIC DNA]</scope>
    <source>
        <strain evidence="3 4">JCM 15389</strain>
    </source>
</reference>
<sequence>MSVPARYEGWFRAFPEDYRWSAAVALLLGSAPYGGAELGEVERVVRSLRGAIGDDDAWFDAWRALGERLADGAEAAQAEGHRLTAGSVALRAAAALQIGERFRLPKDEAAADASARALECFGRFAEVAPDLVGATVEAVDVPYEGPAGPSGLPAWLVLPRARPAGPGPLLVCFDGLDVTKELVYLRGIQELVRRGVGALLVDGPGTGEAIRRRGLTLVPDYERAGSACLAWLAARPEVDLGRVGVMALSLGGYYATRCAARAPGFACCVAWGAIWDYQATWRARVAAGFQRAMSVAGEHLAWVLGASDTESALEQLAGFQLAGVAEEVRCPFLLLHGTRDEQIPLADAHALFDAVGARDKTFEIFDEVRGGATHCQNDQLTAATVVIADWVAERLGGAASGPNEGSEA</sequence>
<dbReference type="Gene3D" id="3.40.50.1820">
    <property type="entry name" value="alpha/beta hydrolase"/>
    <property type="match status" value="1"/>
</dbReference>
<dbReference type="Proteomes" id="UP001589788">
    <property type="component" value="Unassembled WGS sequence"/>
</dbReference>
<dbReference type="Gene3D" id="1.20.1440.110">
    <property type="entry name" value="acylaminoacyl peptidase"/>
    <property type="match status" value="1"/>
</dbReference>
<organism evidence="3 4">
    <name type="scientific">Aciditerrimonas ferrireducens</name>
    <dbReference type="NCBI Taxonomy" id="667306"/>
    <lineage>
        <taxon>Bacteria</taxon>
        <taxon>Bacillati</taxon>
        <taxon>Actinomycetota</taxon>
        <taxon>Acidimicrobiia</taxon>
        <taxon>Acidimicrobiales</taxon>
        <taxon>Acidimicrobiaceae</taxon>
        <taxon>Aciditerrimonas</taxon>
    </lineage>
</organism>
<dbReference type="Pfam" id="PF00326">
    <property type="entry name" value="Peptidase_S9"/>
    <property type="match status" value="1"/>
</dbReference>
<dbReference type="SUPFAM" id="SSF53474">
    <property type="entry name" value="alpha/beta-Hydrolases"/>
    <property type="match status" value="1"/>
</dbReference>
<dbReference type="PANTHER" id="PTHR22946">
    <property type="entry name" value="DIENELACTONE HYDROLASE DOMAIN-CONTAINING PROTEIN-RELATED"/>
    <property type="match status" value="1"/>
</dbReference>
<dbReference type="PANTHER" id="PTHR22946:SF12">
    <property type="entry name" value="CONIDIAL PIGMENT BIOSYNTHESIS PROTEIN AYG1 (AFU_ORTHOLOGUE AFUA_2G17550)"/>
    <property type="match status" value="1"/>
</dbReference>
<dbReference type="GO" id="GO:0016787">
    <property type="term" value="F:hydrolase activity"/>
    <property type="evidence" value="ECO:0007669"/>
    <property type="project" value="UniProtKB-KW"/>
</dbReference>
<dbReference type="EMBL" id="JBHLYQ010000005">
    <property type="protein sequence ID" value="MFC0080800.1"/>
    <property type="molecule type" value="Genomic_DNA"/>
</dbReference>
<keyword evidence="4" id="KW-1185">Reference proteome</keyword>